<dbReference type="RefSeq" id="WP_398280703.1">
    <property type="nucleotide sequence ID" value="NZ_JBITLV010000004.1"/>
</dbReference>
<keyword evidence="2" id="KW-0732">Signal</keyword>
<name>A0ABW8ANP3_9ACTN</name>
<evidence type="ECO:0000313" key="3">
    <source>
        <dbReference type="EMBL" id="MFI7587971.1"/>
    </source>
</evidence>
<keyword evidence="1" id="KW-0472">Membrane</keyword>
<keyword evidence="4" id="KW-1185">Reference proteome</keyword>
<feature type="signal peptide" evidence="2">
    <location>
        <begin position="1"/>
        <end position="23"/>
    </location>
</feature>
<feature type="transmembrane region" description="Helical" evidence="1">
    <location>
        <begin position="82"/>
        <end position="101"/>
    </location>
</feature>
<evidence type="ECO:0008006" key="5">
    <source>
        <dbReference type="Google" id="ProtNLM"/>
    </source>
</evidence>
<gene>
    <name evidence="3" type="ORF">ACIB24_12940</name>
</gene>
<feature type="transmembrane region" description="Helical" evidence="1">
    <location>
        <begin position="319"/>
        <end position="337"/>
    </location>
</feature>
<accession>A0ABW8ANP3</accession>
<reference evidence="3 4" key="1">
    <citation type="submission" date="2024-10" db="EMBL/GenBank/DDBJ databases">
        <title>The Natural Products Discovery Center: Release of the First 8490 Sequenced Strains for Exploring Actinobacteria Biosynthetic Diversity.</title>
        <authorList>
            <person name="Kalkreuter E."/>
            <person name="Kautsar S.A."/>
            <person name="Yang D."/>
            <person name="Bader C.D."/>
            <person name="Teijaro C.N."/>
            <person name="Fluegel L."/>
            <person name="Davis C.M."/>
            <person name="Simpson J.R."/>
            <person name="Lauterbach L."/>
            <person name="Steele A.D."/>
            <person name="Gui C."/>
            <person name="Meng S."/>
            <person name="Li G."/>
            <person name="Viehrig K."/>
            <person name="Ye F."/>
            <person name="Su P."/>
            <person name="Kiefer A.F."/>
            <person name="Nichols A."/>
            <person name="Cepeda A.J."/>
            <person name="Yan W."/>
            <person name="Fan B."/>
            <person name="Jiang Y."/>
            <person name="Adhikari A."/>
            <person name="Zheng C.-J."/>
            <person name="Schuster L."/>
            <person name="Cowan T.M."/>
            <person name="Smanski M.J."/>
            <person name="Chevrette M.G."/>
            <person name="De Carvalho L.P.S."/>
            <person name="Shen B."/>
        </authorList>
    </citation>
    <scope>NUCLEOTIDE SEQUENCE [LARGE SCALE GENOMIC DNA]</scope>
    <source>
        <strain evidence="3 4">NPDC049639</strain>
    </source>
</reference>
<keyword evidence="1" id="KW-0812">Transmembrane</keyword>
<proteinExistence type="predicted"/>
<feature type="chain" id="PRO_5046874586" description="Dolichyl-phosphate-mannose-protein mannosyltransferase" evidence="2">
    <location>
        <begin position="24"/>
        <end position="530"/>
    </location>
</feature>
<dbReference type="EMBL" id="JBITLV010000004">
    <property type="protein sequence ID" value="MFI7587971.1"/>
    <property type="molecule type" value="Genomic_DNA"/>
</dbReference>
<evidence type="ECO:0000256" key="1">
    <source>
        <dbReference type="SAM" id="Phobius"/>
    </source>
</evidence>
<feature type="transmembrane region" description="Helical" evidence="1">
    <location>
        <begin position="189"/>
        <end position="207"/>
    </location>
</feature>
<protein>
    <recommendedName>
        <fullName evidence="5">Dolichyl-phosphate-mannose-protein mannosyltransferase</fullName>
    </recommendedName>
</protein>
<keyword evidence="1" id="KW-1133">Transmembrane helix</keyword>
<feature type="transmembrane region" description="Helical" evidence="1">
    <location>
        <begin position="219"/>
        <end position="237"/>
    </location>
</feature>
<dbReference type="Proteomes" id="UP001612915">
    <property type="component" value="Unassembled WGS sequence"/>
</dbReference>
<organism evidence="3 4">
    <name type="scientific">Spongisporangium articulatum</name>
    <dbReference type="NCBI Taxonomy" id="3362603"/>
    <lineage>
        <taxon>Bacteria</taxon>
        <taxon>Bacillati</taxon>
        <taxon>Actinomycetota</taxon>
        <taxon>Actinomycetes</taxon>
        <taxon>Kineosporiales</taxon>
        <taxon>Kineosporiaceae</taxon>
        <taxon>Spongisporangium</taxon>
    </lineage>
</organism>
<evidence type="ECO:0000256" key="2">
    <source>
        <dbReference type="SAM" id="SignalP"/>
    </source>
</evidence>
<sequence>MLTRLMPVLGPTLLPALTVMAIAATKHPRTVYTSDSVAQQALITTWLDVGHVTTYVPPDTWVLKLPVYVVLELLPLSPPARILGAVLALNAITFVLLGLAARLLAPTARWWELTVPLTWLAALGGGVAGNRMLPNYRNIELGLCFLLLALAARYLQGERTTPGRFGPRLAAALGVAFGLAVFWLDDPYFEILVAAPLLVACLVWYGLRARLWGLERDGRYLWLAGSLAGSFVLYPVLVRLVALAGFETGDGGKTLAESLAAVWDHVVLLPPGVGVQLGVDDWSRGPVDDAAHVLLLVALALTLAASSALAVVGWRRRQLLPVFLGLHWPLVIAAYLLSWYAQDIRTSRYLVLIVYDAALATAVLAPVLRARRPRLVAPLAGLLVVAAALTGGTTAAAALDAASRPSPDLEYQASVVRAVRSAGADKGYAPFWAGTINAYLAGRPRTSVELVCSNHRLATRQWLSDTSRLTRPAPRVFVVWVPDALTLSGCSAATRDAQFGPPARVIAAGRGTQVLVYDHDIDGVLTSVTP</sequence>
<comment type="caution">
    <text evidence="3">The sequence shown here is derived from an EMBL/GenBank/DDBJ whole genome shotgun (WGS) entry which is preliminary data.</text>
</comment>
<feature type="transmembrane region" description="Helical" evidence="1">
    <location>
        <begin position="349"/>
        <end position="368"/>
    </location>
</feature>
<feature type="transmembrane region" description="Helical" evidence="1">
    <location>
        <begin position="167"/>
        <end position="183"/>
    </location>
</feature>
<feature type="transmembrane region" description="Helical" evidence="1">
    <location>
        <begin position="290"/>
        <end position="312"/>
    </location>
</feature>
<evidence type="ECO:0000313" key="4">
    <source>
        <dbReference type="Proteomes" id="UP001612915"/>
    </source>
</evidence>
<feature type="transmembrane region" description="Helical" evidence="1">
    <location>
        <begin position="375"/>
        <end position="399"/>
    </location>
</feature>